<dbReference type="OrthoDB" id="771136at2759"/>
<feature type="transmembrane region" description="Helical" evidence="1">
    <location>
        <begin position="66"/>
        <end position="86"/>
    </location>
</feature>
<keyword evidence="1" id="KW-0472">Membrane</keyword>
<dbReference type="PROSITE" id="PS51767">
    <property type="entry name" value="PEPTIDASE_A1"/>
    <property type="match status" value="1"/>
</dbReference>
<dbReference type="Proteomes" id="UP000224567">
    <property type="component" value="Unassembled WGS sequence"/>
</dbReference>
<keyword evidence="1" id="KW-1133">Transmembrane helix</keyword>
<dbReference type="AlphaFoldDB" id="A0A2G2VLG8"/>
<accession>A0A2G2VLG8</accession>
<comment type="caution">
    <text evidence="3">The sequence shown here is derived from an EMBL/GenBank/DDBJ whole genome shotgun (WGS) entry which is preliminary data.</text>
</comment>
<evidence type="ECO:0000256" key="1">
    <source>
        <dbReference type="SAM" id="Phobius"/>
    </source>
</evidence>
<organism evidence="3 4">
    <name type="scientific">Capsicum baccatum</name>
    <name type="common">Peruvian pepper</name>
    <dbReference type="NCBI Taxonomy" id="33114"/>
    <lineage>
        <taxon>Eukaryota</taxon>
        <taxon>Viridiplantae</taxon>
        <taxon>Streptophyta</taxon>
        <taxon>Embryophyta</taxon>
        <taxon>Tracheophyta</taxon>
        <taxon>Spermatophyta</taxon>
        <taxon>Magnoliopsida</taxon>
        <taxon>eudicotyledons</taxon>
        <taxon>Gunneridae</taxon>
        <taxon>Pentapetalae</taxon>
        <taxon>asterids</taxon>
        <taxon>lamiids</taxon>
        <taxon>Solanales</taxon>
        <taxon>Solanaceae</taxon>
        <taxon>Solanoideae</taxon>
        <taxon>Capsiceae</taxon>
        <taxon>Capsicum</taxon>
    </lineage>
</organism>
<proteinExistence type="predicted"/>
<evidence type="ECO:0000313" key="3">
    <source>
        <dbReference type="EMBL" id="PHT33808.1"/>
    </source>
</evidence>
<dbReference type="STRING" id="33114.A0A2G2VLG8"/>
<dbReference type="Gene3D" id="2.40.70.10">
    <property type="entry name" value="Acid Proteases"/>
    <property type="match status" value="1"/>
</dbReference>
<keyword evidence="4" id="KW-1185">Reference proteome</keyword>
<name>A0A2G2VLG8_CAPBA</name>
<dbReference type="InterPro" id="IPR021109">
    <property type="entry name" value="Peptidase_aspartic_dom_sf"/>
</dbReference>
<dbReference type="SUPFAM" id="SSF50630">
    <property type="entry name" value="Acid proteases"/>
    <property type="match status" value="1"/>
</dbReference>
<gene>
    <name evidence="3" type="ORF">CQW23_25608</name>
</gene>
<feature type="domain" description="Peptidase A1" evidence="2">
    <location>
        <begin position="1"/>
        <end position="42"/>
    </location>
</feature>
<dbReference type="EMBL" id="MLFT02000011">
    <property type="protein sequence ID" value="PHT33808.1"/>
    <property type="molecule type" value="Genomic_DNA"/>
</dbReference>
<evidence type="ECO:0000259" key="2">
    <source>
        <dbReference type="PROSITE" id="PS51767"/>
    </source>
</evidence>
<evidence type="ECO:0000313" key="4">
    <source>
        <dbReference type="Proteomes" id="UP000224567"/>
    </source>
</evidence>
<reference evidence="3 4" key="1">
    <citation type="journal article" date="2017" name="Genome Biol.">
        <title>New reference genome sequences of hot pepper reveal the massive evolution of plant disease-resistance genes by retroduplication.</title>
        <authorList>
            <person name="Kim S."/>
            <person name="Park J."/>
            <person name="Yeom S.I."/>
            <person name="Kim Y.M."/>
            <person name="Seo E."/>
            <person name="Kim K.T."/>
            <person name="Kim M.S."/>
            <person name="Lee J.M."/>
            <person name="Cheong K."/>
            <person name="Shin H.S."/>
            <person name="Kim S.B."/>
            <person name="Han K."/>
            <person name="Lee J."/>
            <person name="Park M."/>
            <person name="Lee H.A."/>
            <person name="Lee H.Y."/>
            <person name="Lee Y."/>
            <person name="Oh S."/>
            <person name="Lee J.H."/>
            <person name="Choi E."/>
            <person name="Choi E."/>
            <person name="Lee S.E."/>
            <person name="Jeon J."/>
            <person name="Kim H."/>
            <person name="Choi G."/>
            <person name="Song H."/>
            <person name="Lee J."/>
            <person name="Lee S.C."/>
            <person name="Kwon J.K."/>
            <person name="Lee H.Y."/>
            <person name="Koo N."/>
            <person name="Hong Y."/>
            <person name="Kim R.W."/>
            <person name="Kang W.H."/>
            <person name="Huh J.H."/>
            <person name="Kang B.C."/>
            <person name="Yang T.J."/>
            <person name="Lee Y.H."/>
            <person name="Bennetzen J.L."/>
            <person name="Choi D."/>
        </authorList>
    </citation>
    <scope>NUCLEOTIDE SEQUENCE [LARGE SCALE GENOMIC DNA]</scope>
    <source>
        <strain evidence="4">cv. PBC81</strain>
    </source>
</reference>
<dbReference type="InterPro" id="IPR033121">
    <property type="entry name" value="PEPTIDASE_A1"/>
</dbReference>
<reference evidence="4" key="2">
    <citation type="journal article" date="2017" name="J. Anim. Genet.">
        <title>Multiple reference genome sequences of hot pepper reveal the massive evolution of plant disease resistance genes by retroduplication.</title>
        <authorList>
            <person name="Kim S."/>
            <person name="Park J."/>
            <person name="Yeom S.-I."/>
            <person name="Kim Y.-M."/>
            <person name="Seo E."/>
            <person name="Kim K.-T."/>
            <person name="Kim M.-S."/>
            <person name="Lee J.M."/>
            <person name="Cheong K."/>
            <person name="Shin H.-S."/>
            <person name="Kim S.-B."/>
            <person name="Han K."/>
            <person name="Lee J."/>
            <person name="Park M."/>
            <person name="Lee H.-A."/>
            <person name="Lee H.-Y."/>
            <person name="Lee Y."/>
            <person name="Oh S."/>
            <person name="Lee J.H."/>
            <person name="Choi E."/>
            <person name="Choi E."/>
            <person name="Lee S.E."/>
            <person name="Jeon J."/>
            <person name="Kim H."/>
            <person name="Choi G."/>
            <person name="Song H."/>
            <person name="Lee J."/>
            <person name="Lee S.-C."/>
            <person name="Kwon J.-K."/>
            <person name="Lee H.-Y."/>
            <person name="Koo N."/>
            <person name="Hong Y."/>
            <person name="Kim R.W."/>
            <person name="Kang W.-H."/>
            <person name="Huh J.H."/>
            <person name="Kang B.-C."/>
            <person name="Yang T.-J."/>
            <person name="Lee Y.-H."/>
            <person name="Bennetzen J.L."/>
            <person name="Choi D."/>
        </authorList>
    </citation>
    <scope>NUCLEOTIDE SEQUENCE [LARGE SCALE GENOMIC DNA]</scope>
    <source>
        <strain evidence="4">cv. PBC81</strain>
    </source>
</reference>
<keyword evidence="1" id="KW-0812">Transmembrane</keyword>
<protein>
    <recommendedName>
        <fullName evidence="2">Peptidase A1 domain-containing protein</fullName>
    </recommendedName>
</protein>
<sequence>MLKLWCMAFQKIPGQGLTILGDIVLKDKIVVYDLARQRIGWASYNCSQAVKVSATTSNACVASISVWHLLLVLVINYSVAVSRCFLLQ</sequence>